<dbReference type="Gene3D" id="2.40.320.10">
    <property type="entry name" value="Hypothetical Protein Pfu-838710-001"/>
    <property type="match status" value="1"/>
</dbReference>
<comment type="caution">
    <text evidence="2">The sequence shown here is derived from an EMBL/GenBank/DDBJ whole genome shotgun (WGS) entry which is preliminary data.</text>
</comment>
<sequence length="187" mass="21804">MSGKNNKSDGNIEIELRGLLTKTKYLQTSNLLRKVASKVWEDNKITYFFVLKGNILKVTKELSNRNARITLKVGDETENVLEEIHIPIPTDKVEKAVRVFQLLGYSNVNRVVQKRTNFKYKNANISLKYTKDWGYHFEIETLISNSNEALAKKKELRKICSNMGLKPMNKEEIRYKIDEINRKYGFI</sequence>
<evidence type="ECO:0000313" key="3">
    <source>
        <dbReference type="Proteomes" id="UP000178419"/>
    </source>
</evidence>
<dbReference type="Pfam" id="PF01928">
    <property type="entry name" value="CYTH"/>
    <property type="match status" value="1"/>
</dbReference>
<gene>
    <name evidence="2" type="ORF">A2714_05045</name>
</gene>
<proteinExistence type="predicted"/>
<name>A0A1F7Y2Q6_9BACT</name>
<protein>
    <recommendedName>
        <fullName evidence="1">CYTH domain-containing protein</fullName>
    </recommendedName>
</protein>
<evidence type="ECO:0000259" key="1">
    <source>
        <dbReference type="Pfam" id="PF01928"/>
    </source>
</evidence>
<accession>A0A1F7Y2Q6</accession>
<dbReference type="AlphaFoldDB" id="A0A1F7Y2Q6"/>
<dbReference type="SUPFAM" id="SSF55154">
    <property type="entry name" value="CYTH-like phosphatases"/>
    <property type="match status" value="1"/>
</dbReference>
<dbReference type="Proteomes" id="UP000178419">
    <property type="component" value="Unassembled WGS sequence"/>
</dbReference>
<feature type="domain" description="CYTH" evidence="1">
    <location>
        <begin position="11"/>
        <end position="171"/>
    </location>
</feature>
<reference evidence="2 3" key="1">
    <citation type="journal article" date="2016" name="Nat. Commun.">
        <title>Thousands of microbial genomes shed light on interconnected biogeochemical processes in an aquifer system.</title>
        <authorList>
            <person name="Anantharaman K."/>
            <person name="Brown C.T."/>
            <person name="Hug L.A."/>
            <person name="Sharon I."/>
            <person name="Castelle C.J."/>
            <person name="Probst A.J."/>
            <person name="Thomas B.C."/>
            <person name="Singh A."/>
            <person name="Wilkins M.J."/>
            <person name="Karaoz U."/>
            <person name="Brodie E.L."/>
            <person name="Williams K.H."/>
            <person name="Hubbard S.S."/>
            <person name="Banfield J.F."/>
        </authorList>
    </citation>
    <scope>NUCLEOTIDE SEQUENCE [LARGE SCALE GENOMIC DNA]</scope>
</reference>
<dbReference type="InterPro" id="IPR033469">
    <property type="entry name" value="CYTH-like_dom_sf"/>
</dbReference>
<dbReference type="EMBL" id="MGGE01000013">
    <property type="protein sequence ID" value="OGM21571.1"/>
    <property type="molecule type" value="Genomic_DNA"/>
</dbReference>
<organism evidence="2 3">
    <name type="scientific">Candidatus Woesebacteria bacterium RIFCSPHIGHO2_01_FULL_38_9</name>
    <dbReference type="NCBI Taxonomy" id="1802492"/>
    <lineage>
        <taxon>Bacteria</taxon>
        <taxon>Candidatus Woeseibacteriota</taxon>
    </lineage>
</organism>
<dbReference type="InterPro" id="IPR023577">
    <property type="entry name" value="CYTH_domain"/>
</dbReference>
<evidence type="ECO:0000313" key="2">
    <source>
        <dbReference type="EMBL" id="OGM21571.1"/>
    </source>
</evidence>